<evidence type="ECO:0000256" key="1">
    <source>
        <dbReference type="SAM" id="MobiDB-lite"/>
    </source>
</evidence>
<feature type="region of interest" description="Disordered" evidence="1">
    <location>
        <begin position="462"/>
        <end position="496"/>
    </location>
</feature>
<name>A0A8I5N6R6_PAPAN</name>
<dbReference type="AlphaFoldDB" id="A0A8I5N6R6"/>
<reference evidence="2" key="1">
    <citation type="submission" date="2025-08" db="UniProtKB">
        <authorList>
            <consortium name="Ensembl"/>
        </authorList>
    </citation>
    <scope>IDENTIFICATION</scope>
</reference>
<evidence type="ECO:0000313" key="2">
    <source>
        <dbReference type="Ensembl" id="ENSPANP00000055145.1"/>
    </source>
</evidence>
<evidence type="ECO:0000313" key="3">
    <source>
        <dbReference type="Proteomes" id="UP000028761"/>
    </source>
</evidence>
<keyword evidence="3" id="KW-1185">Reference proteome</keyword>
<sequence length="544" mass="57736">MSTIGMVDWEDGSGTGGEDEGLRQSLVLHMARVSLLFSRRHYHSSPLLEGSISSWPGLHKFSVLSLILPIPLPGQCDLRRVEAQSPAPQGGLMVRDGVMGHVCLWGICALQCLLPVLQVSAEPLHARPLQVGSPLLRLAGRLPLALGEPSRHVRGGPGAQVLVQGDVILAVVGVLVIPAEEAPVGSQVAAIHPLDGVRPWPRPRGQPRPPILAPPNPRGFWPQLKMKPGKGAWGSPRSRVWAGPAASGRISDPETRGDPGRPWGMGRGRDLRPGPGPLTPLALVVVAEQGPQVPSVSLCVALGSPCVPVPILRPLLLHPRRPRLHPRTLGVAVEPHELRVVHVADFEIPGFPAAGPGHGGAEIPHGVGDWGRGEAETRPTLLPARLPGSCAPACGPLAAPRRGHFPPDPALTGPGLGQGQGPREQQEEGPGRHDLHLGVWETLSPDGRVGTLDETAATLIGFSRHPTPNESGNWDASRVSLRKDPTQVGRRSETTGVGNPQLCACPIQTMLWEPETLKATLSTWDFVLIPLLHQASLSHCLPES</sequence>
<proteinExistence type="predicted"/>
<feature type="region of interest" description="Disordered" evidence="1">
    <location>
        <begin position="228"/>
        <end position="267"/>
    </location>
</feature>
<dbReference type="Ensembl" id="ENSPANT00000068506.1">
    <property type="protein sequence ID" value="ENSPANP00000055145.1"/>
    <property type="gene ID" value="ENSPANG00000042043.1"/>
</dbReference>
<accession>A0A8I5N6R6</accession>
<dbReference type="GeneTree" id="ENSGT00860000135184"/>
<organism evidence="2 3">
    <name type="scientific">Papio anubis</name>
    <name type="common">Olive baboon</name>
    <dbReference type="NCBI Taxonomy" id="9555"/>
    <lineage>
        <taxon>Eukaryota</taxon>
        <taxon>Metazoa</taxon>
        <taxon>Chordata</taxon>
        <taxon>Craniata</taxon>
        <taxon>Vertebrata</taxon>
        <taxon>Euteleostomi</taxon>
        <taxon>Mammalia</taxon>
        <taxon>Eutheria</taxon>
        <taxon>Euarchontoglires</taxon>
        <taxon>Primates</taxon>
        <taxon>Haplorrhini</taxon>
        <taxon>Catarrhini</taxon>
        <taxon>Cercopithecidae</taxon>
        <taxon>Cercopithecinae</taxon>
        <taxon>Papio</taxon>
    </lineage>
</organism>
<dbReference type="Proteomes" id="UP000028761">
    <property type="component" value="Unplaced"/>
</dbReference>
<reference evidence="2" key="2">
    <citation type="submission" date="2025-09" db="UniProtKB">
        <authorList>
            <consortium name="Ensembl"/>
        </authorList>
    </citation>
    <scope>IDENTIFICATION</scope>
</reference>
<feature type="compositionally biased region" description="Basic and acidic residues" evidence="1">
    <location>
        <begin position="481"/>
        <end position="493"/>
    </location>
</feature>
<feature type="region of interest" description="Disordered" evidence="1">
    <location>
        <begin position="400"/>
        <end position="432"/>
    </location>
</feature>
<protein>
    <submittedName>
        <fullName evidence="2">Uncharacterized protein</fullName>
    </submittedName>
</protein>